<evidence type="ECO:0000256" key="3">
    <source>
        <dbReference type="ARBA" id="ARBA00008346"/>
    </source>
</evidence>
<dbReference type="Gene3D" id="1.20.1440.90">
    <property type="entry name" value="Phosphoenolpyruvate/pyruvate domain"/>
    <property type="match status" value="1"/>
</dbReference>
<evidence type="ECO:0000313" key="12">
    <source>
        <dbReference type="EMBL" id="KIC78889.1"/>
    </source>
</evidence>
<dbReference type="OrthoDB" id="9768133at2"/>
<dbReference type="GO" id="GO:0006107">
    <property type="term" value="P:oxaloacetate metabolic process"/>
    <property type="evidence" value="ECO:0007669"/>
    <property type="project" value="UniProtKB-UniRule"/>
</dbReference>
<keyword evidence="7 10" id="KW-0456">Lyase</keyword>
<reference evidence="12 13" key="1">
    <citation type="submission" date="2014-12" db="EMBL/GenBank/DDBJ databases">
        <title>Partial genome sequence of Streptococcus constellatus KCOM 1650 (= ChDC B144).</title>
        <authorList>
            <person name="Kook J.-K."/>
            <person name="Park S.-N."/>
            <person name="Lim Y.K."/>
            <person name="Jo E."/>
        </authorList>
    </citation>
    <scope>NUCLEOTIDE SEQUENCE [LARGE SCALE GENOMIC DNA]</scope>
    <source>
        <strain evidence="12 13">KCOM 1650</strain>
    </source>
</reference>
<dbReference type="GO" id="GO:0006099">
    <property type="term" value="P:tricarboxylic acid cycle"/>
    <property type="evidence" value="ECO:0007669"/>
    <property type="project" value="InterPro"/>
</dbReference>
<dbReference type="PANTHER" id="PTHR30523">
    <property type="entry name" value="PHOSPHOENOLPYRUVATE CARBOXYLASE"/>
    <property type="match status" value="1"/>
</dbReference>
<protein>
    <recommendedName>
        <fullName evidence="5 10">Phosphoenolpyruvate carboxylase</fullName>
        <shortName evidence="10">PEPC</shortName>
        <shortName evidence="10">PEPCase</shortName>
        <ecNumber evidence="4 10">4.1.1.31</ecNumber>
    </recommendedName>
</protein>
<evidence type="ECO:0000256" key="6">
    <source>
        <dbReference type="ARBA" id="ARBA00022842"/>
    </source>
</evidence>
<accession>A0A0C1HNL4</accession>
<comment type="similarity">
    <text evidence="3 10">Belongs to the PEPCase type 1 family.</text>
</comment>
<dbReference type="InterPro" id="IPR022805">
    <property type="entry name" value="PEP_COase_bac/pln-type"/>
</dbReference>
<dbReference type="InterPro" id="IPR033129">
    <property type="entry name" value="PEPCASE_His_AS"/>
</dbReference>
<dbReference type="InterPro" id="IPR015813">
    <property type="entry name" value="Pyrv/PenolPyrv_kinase-like_dom"/>
</dbReference>
<comment type="subunit">
    <text evidence="10">Homotetramer.</text>
</comment>
<dbReference type="PROSITE" id="PS00393">
    <property type="entry name" value="PEPCASE_2"/>
    <property type="match status" value="1"/>
</dbReference>
<evidence type="ECO:0000256" key="4">
    <source>
        <dbReference type="ARBA" id="ARBA00012305"/>
    </source>
</evidence>
<proteinExistence type="inferred from homology"/>
<comment type="catalytic activity">
    <reaction evidence="9 10">
        <text>oxaloacetate + phosphate = phosphoenolpyruvate + hydrogencarbonate</text>
        <dbReference type="Rhea" id="RHEA:28370"/>
        <dbReference type="ChEBI" id="CHEBI:16452"/>
        <dbReference type="ChEBI" id="CHEBI:17544"/>
        <dbReference type="ChEBI" id="CHEBI:43474"/>
        <dbReference type="ChEBI" id="CHEBI:58702"/>
        <dbReference type="EC" id="4.1.1.31"/>
    </reaction>
</comment>
<feature type="active site" evidence="10">
    <location>
        <position position="138"/>
    </location>
</feature>
<dbReference type="PRINTS" id="PR00150">
    <property type="entry name" value="PEPCARBXLASE"/>
</dbReference>
<evidence type="ECO:0000313" key="13">
    <source>
        <dbReference type="Proteomes" id="UP000031339"/>
    </source>
</evidence>
<dbReference type="eggNOG" id="COG2352">
    <property type="taxonomic scope" value="Bacteria"/>
</dbReference>
<dbReference type="GO" id="GO:0008964">
    <property type="term" value="F:phosphoenolpyruvate carboxylase activity"/>
    <property type="evidence" value="ECO:0007669"/>
    <property type="project" value="UniProtKB-UniRule"/>
</dbReference>
<evidence type="ECO:0000256" key="11">
    <source>
        <dbReference type="PROSITE-ProRule" id="PRU10112"/>
    </source>
</evidence>
<dbReference type="RefSeq" id="WP_039677263.1">
    <property type="nucleotide sequence ID" value="NZ_JWIY01000001.1"/>
</dbReference>
<evidence type="ECO:0000256" key="2">
    <source>
        <dbReference type="ARBA" id="ARBA00003670"/>
    </source>
</evidence>
<dbReference type="GO" id="GO:0000287">
    <property type="term" value="F:magnesium ion binding"/>
    <property type="evidence" value="ECO:0007669"/>
    <property type="project" value="UniProtKB-UniRule"/>
</dbReference>
<keyword evidence="8 10" id="KW-0120">Carbon dioxide fixation</keyword>
<name>A0A0C1HNL4_STRCV</name>
<comment type="caution">
    <text evidence="12">The sequence shown here is derived from an EMBL/GenBank/DDBJ whole genome shotgun (WGS) entry which is preliminary data.</text>
</comment>
<dbReference type="InterPro" id="IPR021135">
    <property type="entry name" value="PEP_COase"/>
</dbReference>
<evidence type="ECO:0000256" key="1">
    <source>
        <dbReference type="ARBA" id="ARBA00001946"/>
    </source>
</evidence>
<evidence type="ECO:0000256" key="9">
    <source>
        <dbReference type="ARBA" id="ARBA00048995"/>
    </source>
</evidence>
<dbReference type="GO" id="GO:0005829">
    <property type="term" value="C:cytosol"/>
    <property type="evidence" value="ECO:0007669"/>
    <property type="project" value="TreeGrafter"/>
</dbReference>
<dbReference type="Pfam" id="PF00311">
    <property type="entry name" value="PEPcase"/>
    <property type="match status" value="1"/>
</dbReference>
<comment type="function">
    <text evidence="2 10">Forms oxaloacetate, a four-carbon dicarboxylic acid source for the tricarboxylic acid cycle.</text>
</comment>
<keyword evidence="12" id="KW-0670">Pyruvate</keyword>
<dbReference type="SUPFAM" id="SSF51621">
    <property type="entry name" value="Phosphoenolpyruvate/pyruvate domain"/>
    <property type="match status" value="1"/>
</dbReference>
<dbReference type="EMBL" id="JWIY01000001">
    <property type="protein sequence ID" value="KIC78889.1"/>
    <property type="molecule type" value="Genomic_DNA"/>
</dbReference>
<dbReference type="STRING" id="862969.SCI_1350"/>
<organism evidence="12 13">
    <name type="scientific">Streptococcus constellatus</name>
    <dbReference type="NCBI Taxonomy" id="76860"/>
    <lineage>
        <taxon>Bacteria</taxon>
        <taxon>Bacillati</taxon>
        <taxon>Bacillota</taxon>
        <taxon>Bacilli</taxon>
        <taxon>Lactobacillales</taxon>
        <taxon>Streptococcaceae</taxon>
        <taxon>Streptococcus</taxon>
        <taxon>Streptococcus anginosus group</taxon>
    </lineage>
</organism>
<comment type="cofactor">
    <cofactor evidence="1 10">
        <name>Mg(2+)</name>
        <dbReference type="ChEBI" id="CHEBI:18420"/>
    </cofactor>
</comment>
<gene>
    <name evidence="10" type="primary">ppc</name>
    <name evidence="12" type="ORF">RN79_04800</name>
</gene>
<dbReference type="PANTHER" id="PTHR30523:SF6">
    <property type="entry name" value="PHOSPHOENOLPYRUVATE CARBOXYLASE"/>
    <property type="match status" value="1"/>
</dbReference>
<evidence type="ECO:0000256" key="7">
    <source>
        <dbReference type="ARBA" id="ARBA00023239"/>
    </source>
</evidence>
<dbReference type="Proteomes" id="UP000031339">
    <property type="component" value="Unassembled WGS sequence"/>
</dbReference>
<dbReference type="NCBIfam" id="NF000584">
    <property type="entry name" value="PRK00009.1"/>
    <property type="match status" value="1"/>
</dbReference>
<feature type="active site" evidence="10 11">
    <location>
        <position position="561"/>
    </location>
</feature>
<dbReference type="AlphaFoldDB" id="A0A0C1HNL4"/>
<dbReference type="HAMAP" id="MF_00595">
    <property type="entry name" value="PEPcase_type1"/>
    <property type="match status" value="1"/>
</dbReference>
<evidence type="ECO:0000256" key="10">
    <source>
        <dbReference type="HAMAP-Rule" id="MF_00595"/>
    </source>
</evidence>
<keyword evidence="6 10" id="KW-0460">Magnesium</keyword>
<evidence type="ECO:0000256" key="5">
    <source>
        <dbReference type="ARBA" id="ARBA00022419"/>
    </source>
</evidence>
<dbReference type="GO" id="GO:0015977">
    <property type="term" value="P:carbon fixation"/>
    <property type="evidence" value="ECO:0007669"/>
    <property type="project" value="UniProtKB-UniRule"/>
</dbReference>
<evidence type="ECO:0000256" key="8">
    <source>
        <dbReference type="ARBA" id="ARBA00023300"/>
    </source>
</evidence>
<sequence>MSLQKLENYNNKEVIQEEVTILTDLLEEVTQNMLSPETFEKIIALKELAAVGNYEGLNEIVQNLSNKEMSYISRYFSILPLLINISEDVDLAFEINYQNNVGQDYLGKLSTTIDLVAEKENAAEILEHLNVVPVLTAHPTQVQRTTMLDLTNHIHVLLRKYRDVRMGLLNEEKWHNDLRRYIEIIMRTDMIREKKLKVTNEITNVMEYYNSSFLQAVTNLTEEYKRLAKKHGIDLKNPTPITMGMWIGGDRDGNPYVTSETLRKSALTQCEVIMNYYDTKVANLYREFSLSTGIVKVSEAVQEMAYLSEDNSIYREKELYRRALYYIQTKLKNTKAYFIDQIKTEPHYHKIEEFKHDLLAIKQSLLENKSEAMISGEFTELLQAVEVFGFYLASIDMRQDSSVHEACVAELLASAGIVENYSELSEDEKCHVLLNELLYDPRILSATHAKKSDLLQKELEIFQTARELKDKLGDAVIKQTIISHATSVSDLLELAVMHKEVGLIDREFARVQIVPLFETIEDLDNSYDTMKKYLSLPIAQKWIASNNNYQEIMLGYSDSNKDGGYLSSCWTLYKAQQQLTAIGDEFGVKITFFHGRGGTVGRGGGPTYEAITAQPLRSINDRIRLTEQGEVIGNKYGNKDAAYYNLEMLVSATINRMITKKKSDTNTSNRYEYIMDQVVKRSYQIYRDLVFGNEHFYDYFFESSPIKAISSFNIGSRPAARKTITEIGGLRAIPWVFSWSQSRVMFPGWYGVGSSFKEFIDENPKENLAFLRKMYKNWPFFQSLLSNVDMVLSKSNMNIAFEYAKLCEDEKVQEIYYTILDEWQLTKNVILAIEDYDELLEENPYLRDSLDYRMRYFNILNYIQLELIKRQRRGELSPDEERLIHVTINGIATGLRNSG</sequence>
<dbReference type="EC" id="4.1.1.31" evidence="4 10"/>